<evidence type="ECO:0000313" key="3">
    <source>
        <dbReference type="Proteomes" id="UP000008983"/>
    </source>
</evidence>
<evidence type="ECO:0000313" key="2">
    <source>
        <dbReference type="EMBL" id="EGR27582.1"/>
    </source>
</evidence>
<sequence>KKSKIEAQSFSDQHSCQLQNYSNIIKNNEIQYINQQEIEQQKKPQTETWEQDKEKKNSECNNLMSDDSEELEKPNFTDDSCGSQQNIFQQQNRKNNLFQVFQQIALQYSDFNKIKQQKKTSTITKNNKKIVKNKIKQNKKKNPPQIELVCFQQITKKGILKVQKFPCFKDKEIYKIKQKITLPNIQQYSDDDKCSGDEQIESAANSVCKNLFQAVSEYNPDFKQFQQKQLNFRDLKIELSDEDY</sequence>
<keyword evidence="3" id="KW-1185">Reference proteome</keyword>
<name>G0R4M2_ICHMU</name>
<dbReference type="eggNOG" id="ENOG502R19R">
    <property type="taxonomic scope" value="Eukaryota"/>
</dbReference>
<dbReference type="AlphaFoldDB" id="G0R4M2"/>
<reference evidence="2 3" key="1">
    <citation type="submission" date="2011-07" db="EMBL/GenBank/DDBJ databases">
        <authorList>
            <person name="Coyne R."/>
            <person name="Brami D."/>
            <person name="Johnson J."/>
            <person name="Hostetler J."/>
            <person name="Hannick L."/>
            <person name="Clark T."/>
            <person name="Cassidy-Hanley D."/>
            <person name="Inman J."/>
        </authorList>
    </citation>
    <scope>NUCLEOTIDE SEQUENCE [LARGE SCALE GENOMIC DNA]</scope>
    <source>
        <strain evidence="2 3">G5</strain>
    </source>
</reference>
<dbReference type="RefSeq" id="XP_004025034.1">
    <property type="nucleotide sequence ID" value="XM_004024985.1"/>
</dbReference>
<dbReference type="EMBL" id="GL984352">
    <property type="protein sequence ID" value="EGR27582.1"/>
    <property type="molecule type" value="Genomic_DNA"/>
</dbReference>
<proteinExistence type="predicted"/>
<dbReference type="GeneID" id="14903659"/>
<accession>G0R4M2</accession>
<feature type="non-terminal residue" evidence="2">
    <location>
        <position position="1"/>
    </location>
</feature>
<dbReference type="Proteomes" id="UP000008983">
    <property type="component" value="Unassembled WGS sequence"/>
</dbReference>
<feature type="region of interest" description="Disordered" evidence="1">
    <location>
        <begin position="40"/>
        <end position="83"/>
    </location>
</feature>
<organism evidence="2 3">
    <name type="scientific">Ichthyophthirius multifiliis</name>
    <name type="common">White spot disease agent</name>
    <name type="synonym">Ich</name>
    <dbReference type="NCBI Taxonomy" id="5932"/>
    <lineage>
        <taxon>Eukaryota</taxon>
        <taxon>Sar</taxon>
        <taxon>Alveolata</taxon>
        <taxon>Ciliophora</taxon>
        <taxon>Intramacronucleata</taxon>
        <taxon>Oligohymenophorea</taxon>
        <taxon>Hymenostomatida</taxon>
        <taxon>Ophryoglenina</taxon>
        <taxon>Ichthyophthirius</taxon>
    </lineage>
</organism>
<dbReference type="OrthoDB" id="10675077at2759"/>
<dbReference type="InParanoid" id="G0R4M2"/>
<protein>
    <submittedName>
        <fullName evidence="2">Uncharacterized protein</fullName>
    </submittedName>
</protein>
<gene>
    <name evidence="2" type="ORF">IMG5_193820</name>
</gene>
<feature type="compositionally biased region" description="Basic and acidic residues" evidence="1">
    <location>
        <begin position="40"/>
        <end position="58"/>
    </location>
</feature>
<evidence type="ECO:0000256" key="1">
    <source>
        <dbReference type="SAM" id="MobiDB-lite"/>
    </source>
</evidence>